<proteinExistence type="predicted"/>
<keyword evidence="2" id="KW-1185">Reference proteome</keyword>
<name>A0A4U5P0W9_STECR</name>
<comment type="caution">
    <text evidence="1">The sequence shown here is derived from an EMBL/GenBank/DDBJ whole genome shotgun (WGS) entry which is preliminary data.</text>
</comment>
<protein>
    <submittedName>
        <fullName evidence="1">Uncharacterized protein</fullName>
    </submittedName>
</protein>
<dbReference type="EMBL" id="AZBU02000003">
    <property type="protein sequence ID" value="TKR89351.1"/>
    <property type="molecule type" value="Genomic_DNA"/>
</dbReference>
<dbReference type="Proteomes" id="UP000298663">
    <property type="component" value="Unassembled WGS sequence"/>
</dbReference>
<dbReference type="AlphaFoldDB" id="A0A4U5P0W9"/>
<sequence length="91" mass="9700">MTQYTLAKAVNRNFITSHNYGSLNSIPTHDVATITKPCISITYPNNKMTSLTPSSNSLLNTKSNPPRCSVVSPFSICLALAVAGAGAREKT</sequence>
<accession>A0A4U5P0W9</accession>
<reference evidence="1 2" key="1">
    <citation type="journal article" date="2015" name="Genome Biol.">
        <title>Comparative genomics of Steinernema reveals deeply conserved gene regulatory networks.</title>
        <authorList>
            <person name="Dillman A.R."/>
            <person name="Macchietto M."/>
            <person name="Porter C.F."/>
            <person name="Rogers A."/>
            <person name="Williams B."/>
            <person name="Antoshechkin I."/>
            <person name="Lee M.M."/>
            <person name="Goodwin Z."/>
            <person name="Lu X."/>
            <person name="Lewis E.E."/>
            <person name="Goodrich-Blair H."/>
            <person name="Stock S.P."/>
            <person name="Adams B.J."/>
            <person name="Sternberg P.W."/>
            <person name="Mortazavi A."/>
        </authorList>
    </citation>
    <scope>NUCLEOTIDE SEQUENCE [LARGE SCALE GENOMIC DNA]</scope>
    <source>
        <strain evidence="1 2">ALL</strain>
    </source>
</reference>
<reference evidence="1 2" key="2">
    <citation type="journal article" date="2019" name="G3 (Bethesda)">
        <title>Hybrid Assembly of the Genome of the Entomopathogenic Nematode Steinernema carpocapsae Identifies the X-Chromosome.</title>
        <authorList>
            <person name="Serra L."/>
            <person name="Macchietto M."/>
            <person name="Macias-Munoz A."/>
            <person name="McGill C.J."/>
            <person name="Rodriguez I.M."/>
            <person name="Rodriguez B."/>
            <person name="Murad R."/>
            <person name="Mortazavi A."/>
        </authorList>
    </citation>
    <scope>NUCLEOTIDE SEQUENCE [LARGE SCALE GENOMIC DNA]</scope>
    <source>
        <strain evidence="1 2">ALL</strain>
    </source>
</reference>
<gene>
    <name evidence="1" type="ORF">L596_013469</name>
</gene>
<organism evidence="1 2">
    <name type="scientific">Steinernema carpocapsae</name>
    <name type="common">Entomopathogenic nematode</name>
    <dbReference type="NCBI Taxonomy" id="34508"/>
    <lineage>
        <taxon>Eukaryota</taxon>
        <taxon>Metazoa</taxon>
        <taxon>Ecdysozoa</taxon>
        <taxon>Nematoda</taxon>
        <taxon>Chromadorea</taxon>
        <taxon>Rhabditida</taxon>
        <taxon>Tylenchina</taxon>
        <taxon>Panagrolaimomorpha</taxon>
        <taxon>Strongyloidoidea</taxon>
        <taxon>Steinernematidae</taxon>
        <taxon>Steinernema</taxon>
    </lineage>
</organism>
<evidence type="ECO:0000313" key="2">
    <source>
        <dbReference type="Proteomes" id="UP000298663"/>
    </source>
</evidence>
<evidence type="ECO:0000313" key="1">
    <source>
        <dbReference type="EMBL" id="TKR89351.1"/>
    </source>
</evidence>